<proteinExistence type="predicted"/>
<dbReference type="AlphaFoldDB" id="A0AAW1QGJ3"/>
<dbReference type="EMBL" id="JALJOR010000003">
    <property type="protein sequence ID" value="KAK9820522.1"/>
    <property type="molecule type" value="Genomic_DNA"/>
</dbReference>
<accession>A0AAW1QGJ3</accession>
<sequence length="381" mass="40987">MTSVCLAPGGAFFFSGNDGDLALDLLVLPAPGALATSQPALVPGSNPDSPSIMSGLDEAVTIWNSIKTQMARNQPATSTSSSPHPAPHDFASDPACVYHAYHPSSRLGTWGRCFPGKAFELRKRSKYVEIRTRALQLGNGLFGQQDVNSGVSTRLPHLQDKVRVVGTKGAGKSYLAAALGAELLYQFRASTNLCVVWLDAADMLPGSLSTAVWEPEPAEKGAYYIQVGGGLTEEESMAWNHPGKGSTQRSTASGNAPMKSASNDVMRHLQTVYKLPWLERLSDAGVHALRTRPHVWTPQLTDCHWFIFATKQGDAPLTFLVNATESKAFLVDFNFNPDVHNGTLLLGEVWRESFFVNDVLTACATTHVISWPGSSSSAGQS</sequence>
<reference evidence="2 3" key="1">
    <citation type="journal article" date="2024" name="Nat. Commun.">
        <title>Phylogenomics reveals the evolutionary origins of lichenization in chlorophyte algae.</title>
        <authorList>
            <person name="Puginier C."/>
            <person name="Libourel C."/>
            <person name="Otte J."/>
            <person name="Skaloud P."/>
            <person name="Haon M."/>
            <person name="Grisel S."/>
            <person name="Petersen M."/>
            <person name="Berrin J.G."/>
            <person name="Delaux P.M."/>
            <person name="Dal Grande F."/>
            <person name="Keller J."/>
        </authorList>
    </citation>
    <scope>NUCLEOTIDE SEQUENCE [LARGE SCALE GENOMIC DNA]</scope>
    <source>
        <strain evidence="2 3">SAG 2043</strain>
    </source>
</reference>
<feature type="compositionally biased region" description="Polar residues" evidence="1">
    <location>
        <begin position="245"/>
        <end position="254"/>
    </location>
</feature>
<evidence type="ECO:0000256" key="1">
    <source>
        <dbReference type="SAM" id="MobiDB-lite"/>
    </source>
</evidence>
<keyword evidence="3" id="KW-1185">Reference proteome</keyword>
<evidence type="ECO:0000313" key="3">
    <source>
        <dbReference type="Proteomes" id="UP001489004"/>
    </source>
</evidence>
<comment type="caution">
    <text evidence="2">The sequence shown here is derived from an EMBL/GenBank/DDBJ whole genome shotgun (WGS) entry which is preliminary data.</text>
</comment>
<dbReference type="Proteomes" id="UP001489004">
    <property type="component" value="Unassembled WGS sequence"/>
</dbReference>
<feature type="region of interest" description="Disordered" evidence="1">
    <location>
        <begin position="235"/>
        <end position="260"/>
    </location>
</feature>
<organism evidence="2 3">
    <name type="scientific">[Myrmecia] bisecta</name>
    <dbReference type="NCBI Taxonomy" id="41462"/>
    <lineage>
        <taxon>Eukaryota</taxon>
        <taxon>Viridiplantae</taxon>
        <taxon>Chlorophyta</taxon>
        <taxon>core chlorophytes</taxon>
        <taxon>Trebouxiophyceae</taxon>
        <taxon>Trebouxiales</taxon>
        <taxon>Trebouxiaceae</taxon>
        <taxon>Myrmecia</taxon>
    </lineage>
</organism>
<evidence type="ECO:0000313" key="2">
    <source>
        <dbReference type="EMBL" id="KAK9820522.1"/>
    </source>
</evidence>
<protein>
    <submittedName>
        <fullName evidence="2">Uncharacterized protein</fullName>
    </submittedName>
</protein>
<gene>
    <name evidence="2" type="ORF">WJX72_011271</name>
</gene>
<name>A0AAW1QGJ3_9CHLO</name>